<evidence type="ECO:0000259" key="2">
    <source>
        <dbReference type="Pfam" id="PF13308"/>
    </source>
</evidence>
<dbReference type="Gene3D" id="1.20.58.1690">
    <property type="match status" value="1"/>
</dbReference>
<dbReference type="InterPro" id="IPR038434">
    <property type="entry name" value="YARHG_sf"/>
</dbReference>
<dbReference type="EMBL" id="JBHPBY010000028">
    <property type="protein sequence ID" value="MFC1849250.1"/>
    <property type="molecule type" value="Genomic_DNA"/>
</dbReference>
<protein>
    <submittedName>
        <fullName evidence="3">YARHG domain-containing protein</fullName>
    </submittedName>
</protein>
<keyword evidence="4" id="KW-1185">Reference proteome</keyword>
<organism evidence="3 4">
    <name type="scientific">candidate division CSSED10-310 bacterium</name>
    <dbReference type="NCBI Taxonomy" id="2855610"/>
    <lineage>
        <taxon>Bacteria</taxon>
        <taxon>Bacteria division CSSED10-310</taxon>
    </lineage>
</organism>
<accession>A0ABV6YSR6</accession>
<evidence type="ECO:0000313" key="3">
    <source>
        <dbReference type="EMBL" id="MFC1849250.1"/>
    </source>
</evidence>
<dbReference type="Pfam" id="PF13308">
    <property type="entry name" value="YARHG"/>
    <property type="match status" value="1"/>
</dbReference>
<dbReference type="Proteomes" id="UP001594351">
    <property type="component" value="Unassembled WGS sequence"/>
</dbReference>
<evidence type="ECO:0000313" key="4">
    <source>
        <dbReference type="Proteomes" id="UP001594351"/>
    </source>
</evidence>
<dbReference type="InterPro" id="IPR025582">
    <property type="entry name" value="YARHG_dom"/>
</dbReference>
<proteinExistence type="predicted"/>
<gene>
    <name evidence="3" type="ORF">ACFL27_03480</name>
</gene>
<reference evidence="3 4" key="1">
    <citation type="submission" date="2024-09" db="EMBL/GenBank/DDBJ databases">
        <title>Laminarin stimulates single cell rates of sulfate reduction while oxygen inhibits transcriptomic activity in coastal marine sediment.</title>
        <authorList>
            <person name="Lindsay M."/>
            <person name="Orcutt B."/>
            <person name="Emerson D."/>
            <person name="Stepanauskas R."/>
            <person name="D'Angelo T."/>
        </authorList>
    </citation>
    <scope>NUCLEOTIDE SEQUENCE [LARGE SCALE GENOMIC DNA]</scope>
    <source>
        <strain evidence="3">SAG AM-311-K15</strain>
    </source>
</reference>
<dbReference type="Gene3D" id="2.60.40.3680">
    <property type="match status" value="1"/>
</dbReference>
<feature type="domain" description="YARHG" evidence="2">
    <location>
        <begin position="367"/>
        <end position="423"/>
    </location>
</feature>
<name>A0ABV6YSR6_UNCC1</name>
<evidence type="ECO:0000256" key="1">
    <source>
        <dbReference type="SAM" id="SignalP"/>
    </source>
</evidence>
<feature type="signal peptide" evidence="1">
    <location>
        <begin position="1"/>
        <end position="23"/>
    </location>
</feature>
<comment type="caution">
    <text evidence="3">The sequence shown here is derived from an EMBL/GenBank/DDBJ whole genome shotgun (WGS) entry which is preliminary data.</text>
</comment>
<feature type="chain" id="PRO_5045809023" evidence="1">
    <location>
        <begin position="24"/>
        <end position="433"/>
    </location>
</feature>
<keyword evidence="1" id="KW-0732">Signal</keyword>
<sequence>MKKSIICPVVLLISLFWWSLVSADDTSLKYGTVASIVYPIDNDQITMLEAIVKVSFGWTESKVNCTFIFKNEGLADTVLMGFPKRKYSITIGSEKKYRLGTFEEKYLSSQYLIVDQQTMGPQRIVADMSDFSVTVDDENIKTTIAQSGGLAKYNTTTGLPLGSVMNMIQEYYVWEVPFEPGEVKTVKHEYLYHNTYEGYADLKNGWSQFEYILRTGSTWKGPIGKVEVMIEGIPVSFSPYPGRPATALIKEVYNWVNEHDDMIDYIQSIYPRGYTRTRDVITWHYENLEPTFDIKVRVRTGASSYLETMIIRNYLSADRSKDKNVQYVMKWSDLSIRIELKYIHTPEEFYKDPHIWLDPRCLYHFKPAELTMLRQAIDAFHGKDFSDPALKSFFAQFPWYKPSTSFSECSLTMTDHHNVREIDRSLRLIEKWQ</sequence>